<feature type="chain" id="PRO_5040228536" description="Secreted protein" evidence="2">
    <location>
        <begin position="25"/>
        <end position="220"/>
    </location>
</feature>
<reference evidence="3" key="1">
    <citation type="journal article" date="2020" name="Stud. Mycol.">
        <title>101 Dothideomycetes genomes: a test case for predicting lifestyles and emergence of pathogens.</title>
        <authorList>
            <person name="Haridas S."/>
            <person name="Albert R."/>
            <person name="Binder M."/>
            <person name="Bloem J."/>
            <person name="Labutti K."/>
            <person name="Salamov A."/>
            <person name="Andreopoulos B."/>
            <person name="Baker S."/>
            <person name="Barry K."/>
            <person name="Bills G."/>
            <person name="Bluhm B."/>
            <person name="Cannon C."/>
            <person name="Castanera R."/>
            <person name="Culley D."/>
            <person name="Daum C."/>
            <person name="Ezra D."/>
            <person name="Gonzalez J."/>
            <person name="Henrissat B."/>
            <person name="Kuo A."/>
            <person name="Liang C."/>
            <person name="Lipzen A."/>
            <person name="Lutzoni F."/>
            <person name="Magnuson J."/>
            <person name="Mondo S."/>
            <person name="Nolan M."/>
            <person name="Ohm R."/>
            <person name="Pangilinan J."/>
            <person name="Park H.-J."/>
            <person name="Ramirez L."/>
            <person name="Alfaro M."/>
            <person name="Sun H."/>
            <person name="Tritt A."/>
            <person name="Yoshinaga Y."/>
            <person name="Zwiers L.-H."/>
            <person name="Turgeon B."/>
            <person name="Goodwin S."/>
            <person name="Spatafora J."/>
            <person name="Crous P."/>
            <person name="Grigoriev I."/>
        </authorList>
    </citation>
    <scope>NUCLEOTIDE SEQUENCE</scope>
    <source>
        <strain evidence="3">CBS 133067</strain>
    </source>
</reference>
<organism evidence="3 4">
    <name type="scientific">Rhizodiscina lignyota</name>
    <dbReference type="NCBI Taxonomy" id="1504668"/>
    <lineage>
        <taxon>Eukaryota</taxon>
        <taxon>Fungi</taxon>
        <taxon>Dikarya</taxon>
        <taxon>Ascomycota</taxon>
        <taxon>Pezizomycotina</taxon>
        <taxon>Dothideomycetes</taxon>
        <taxon>Pleosporomycetidae</taxon>
        <taxon>Aulographales</taxon>
        <taxon>Rhizodiscinaceae</taxon>
        <taxon>Rhizodiscina</taxon>
    </lineage>
</organism>
<proteinExistence type="predicted"/>
<evidence type="ECO:0000256" key="1">
    <source>
        <dbReference type="SAM" id="MobiDB-lite"/>
    </source>
</evidence>
<evidence type="ECO:0000313" key="4">
    <source>
        <dbReference type="Proteomes" id="UP000799772"/>
    </source>
</evidence>
<evidence type="ECO:0000313" key="3">
    <source>
        <dbReference type="EMBL" id="KAF2100191.1"/>
    </source>
</evidence>
<gene>
    <name evidence="3" type="ORF">NA57DRAFT_54290</name>
</gene>
<keyword evidence="4" id="KW-1185">Reference proteome</keyword>
<name>A0A9P4IE79_9PEZI</name>
<dbReference type="EMBL" id="ML978124">
    <property type="protein sequence ID" value="KAF2100191.1"/>
    <property type="molecule type" value="Genomic_DNA"/>
</dbReference>
<accession>A0A9P4IE79</accession>
<dbReference type="AlphaFoldDB" id="A0A9P4IE79"/>
<keyword evidence="2" id="KW-0732">Signal</keyword>
<feature type="region of interest" description="Disordered" evidence="1">
    <location>
        <begin position="195"/>
        <end position="220"/>
    </location>
</feature>
<evidence type="ECO:0008006" key="5">
    <source>
        <dbReference type="Google" id="ProtNLM"/>
    </source>
</evidence>
<protein>
    <recommendedName>
        <fullName evidence="5">Secreted protein</fullName>
    </recommendedName>
</protein>
<dbReference type="Proteomes" id="UP000799772">
    <property type="component" value="Unassembled WGS sequence"/>
</dbReference>
<sequence length="220" mass="23605">MFSFSFPVLFLPCLVLLLLSQAKAVPQASPPDPSGAFGCDAKPATVPPHWTDWLNNMQTEIGDTSTPAGSMISWMCSNPGGDPIYNCSSDGNTQNDCTHTVDTAFYTLSFHKTSSSGNYPACSVQTAVRPTPAYYLRMVKQNFGSGGYPNGCTVLEEIQSRCIDNGKPGGFWGSGDPTNVNQEFAELKFVTSQQRDANAQRDADFEGNGTLVLPSHAASK</sequence>
<feature type="signal peptide" evidence="2">
    <location>
        <begin position="1"/>
        <end position="24"/>
    </location>
</feature>
<comment type="caution">
    <text evidence="3">The sequence shown here is derived from an EMBL/GenBank/DDBJ whole genome shotgun (WGS) entry which is preliminary data.</text>
</comment>
<evidence type="ECO:0000256" key="2">
    <source>
        <dbReference type="SAM" id="SignalP"/>
    </source>
</evidence>